<dbReference type="Proteomes" id="UP000294564">
    <property type="component" value="Unassembled WGS sequence"/>
</dbReference>
<sequence>MKKTILKLGKTLNKIEQKQINGGANCPTYPASRCLACGGHPLSNGCCLGTEQTHQCLRGVIE</sequence>
<evidence type="ECO:0000313" key="2">
    <source>
        <dbReference type="Proteomes" id="UP000294564"/>
    </source>
</evidence>
<dbReference type="AlphaFoldDB" id="A0A4V2SLV9"/>
<organism evidence="1 2">
    <name type="scientific">Tenacibaculum skagerrakense</name>
    <dbReference type="NCBI Taxonomy" id="186571"/>
    <lineage>
        <taxon>Bacteria</taxon>
        <taxon>Pseudomonadati</taxon>
        <taxon>Bacteroidota</taxon>
        <taxon>Flavobacteriia</taxon>
        <taxon>Flavobacteriales</taxon>
        <taxon>Flavobacteriaceae</taxon>
        <taxon>Tenacibaculum</taxon>
    </lineage>
</organism>
<comment type="caution">
    <text evidence="1">The sequence shown here is derived from an EMBL/GenBank/DDBJ whole genome shotgun (WGS) entry which is preliminary data.</text>
</comment>
<proteinExistence type="predicted"/>
<dbReference type="EMBL" id="SLXM01000004">
    <property type="protein sequence ID" value="TCP24996.1"/>
    <property type="molecule type" value="Genomic_DNA"/>
</dbReference>
<protein>
    <submittedName>
        <fullName evidence="1">Uncharacterized protein</fullName>
    </submittedName>
</protein>
<gene>
    <name evidence="1" type="ORF">EV195_10426</name>
</gene>
<keyword evidence="2" id="KW-1185">Reference proteome</keyword>
<dbReference type="OrthoDB" id="1163776at2"/>
<accession>A0A4V2SLV9</accession>
<dbReference type="RefSeq" id="WP_132794384.1">
    <property type="nucleotide sequence ID" value="NZ_SLXM01000004.1"/>
</dbReference>
<reference evidence="1 2" key="1">
    <citation type="submission" date="2019-03" db="EMBL/GenBank/DDBJ databases">
        <title>Genomic Encyclopedia of Type Strains, Phase IV (KMG-IV): sequencing the most valuable type-strain genomes for metagenomic binning, comparative biology and taxonomic classification.</title>
        <authorList>
            <person name="Goeker M."/>
        </authorList>
    </citation>
    <scope>NUCLEOTIDE SEQUENCE [LARGE SCALE GENOMIC DNA]</scope>
    <source>
        <strain evidence="1 2">DSM 14836</strain>
    </source>
</reference>
<name>A0A4V2SLV9_9FLAO</name>
<evidence type="ECO:0000313" key="1">
    <source>
        <dbReference type="EMBL" id="TCP24996.1"/>
    </source>
</evidence>